<dbReference type="Gene3D" id="3.90.320.10">
    <property type="match status" value="1"/>
</dbReference>
<proteinExistence type="predicted"/>
<sequence>MSITIHAYRFAKELQKPLKELYDEHKDLIFMVPSQDDKRLLLEMLSVEGLAAGFPTIWRWGDLYGGLADVLRRLGIKTPLKRQLDPPDHWLVVRHLVRNALESSSHIRQAIPAIGQSGFIETIGTQLHELIGEDISREDLAYALSCNAGKDNGSCVGQCQNLTKPTGFLCHIYGQYLSYLDKNELADSALIPILARNLLQIRKLAGYLRRHAFVLVGFMSFMRSQYEFLRALNELDIAIDIYKPDPAMGDNFYDVEQQFAKEATINSISTQNEPVRSHLIACGDSRQELETCARNIWFEIQKDRISFKDIAVEIPASYQRILEDVFSVYRIPWASNVGKPLNETFSWDLLMRLKAIKDEDWPFLSVLRFLSDPTLGFNLTEQQLMSLKEDMPSGISQWAAWLKQNNLKDLLEIFRACDTFFNVVRTGISAEKLFERLFKLLDDMKLQERIRRFAADLAPDEVLFEVSKFIEAIEKKALFLKESLPKLGPAQRDILFESEAWEYLRRFAEETRLLPPKRPLNSITLYVDSSPVLASHSLYILVNATSEKWPGKIAEPPLLNDQARMTIHENIGLAGIHLPLRHERRQQLEALFRRRLCTATDMTWITCSAVDVQGRPKKISPFLENALNDRLCKEDGRTERPLSRLLPKEEAYLRGAEVPQDKFSRPRKKPIVRTDPRYEGYLSDIDAWIQCPALYAYKSIFNLYPPADVGFNPQICGMMLHRLWQRAWEKRSAHENINLLRCVEELWEETVKSTYPQLLDNERMRRHYDRLYGQARRMAVVQEEILKNLKGVFILSKSEVTLTPLNIDKVSFAGRADRIDHIEGNGQIIWDYKTGSSNSYENALQLAAYALALMKEGKHVAASLYLCHENSTCIGHGSSASKDFVRKLVPKDYAGNFKIKREHLDEAVNRAEGHLIEWAKDLSSGSFEPHYDKACKECQYKGFCRRNEIEREETEDNGN</sequence>
<comment type="caution">
    <text evidence="2">The sequence shown here is derived from an EMBL/GenBank/DDBJ whole genome shotgun (WGS) entry which is preliminary data.</text>
</comment>
<evidence type="ECO:0000313" key="2">
    <source>
        <dbReference type="EMBL" id="SIN67565.1"/>
    </source>
</evidence>
<reference evidence="2 3" key="1">
    <citation type="submission" date="2016-11" db="EMBL/GenBank/DDBJ databases">
        <authorList>
            <person name="Varghese N."/>
            <person name="Submissions S."/>
        </authorList>
    </citation>
    <scope>NUCLEOTIDE SEQUENCE [LARGE SCALE GENOMIC DNA]</scope>
    <source>
        <strain evidence="2 3">DSM 20664</strain>
    </source>
</reference>
<keyword evidence="2" id="KW-0547">Nucleotide-binding</keyword>
<dbReference type="Gene3D" id="3.40.50.300">
    <property type="entry name" value="P-loop containing nucleotide triphosphate hydrolases"/>
    <property type="match status" value="1"/>
</dbReference>
<protein>
    <submittedName>
        <fullName evidence="2">ATP-dependent helicase/DNAse subunit B</fullName>
    </submittedName>
</protein>
<dbReference type="RefSeq" id="WP_074199520.1">
    <property type="nucleotide sequence ID" value="NZ_FSQZ01000001.1"/>
</dbReference>
<dbReference type="GO" id="GO:0004386">
    <property type="term" value="F:helicase activity"/>
    <property type="evidence" value="ECO:0007669"/>
    <property type="project" value="UniProtKB-KW"/>
</dbReference>
<keyword evidence="3" id="KW-1185">Reference proteome</keyword>
<dbReference type="SUPFAM" id="SSF52540">
    <property type="entry name" value="P-loop containing nucleoside triphosphate hydrolases"/>
    <property type="match status" value="1"/>
</dbReference>
<dbReference type="EMBL" id="FSQZ01000001">
    <property type="protein sequence ID" value="SIN67565.1"/>
    <property type="molecule type" value="Genomic_DNA"/>
</dbReference>
<dbReference type="Proteomes" id="UP000185093">
    <property type="component" value="Unassembled WGS sequence"/>
</dbReference>
<organism evidence="2 3">
    <name type="scientific">Acetomicrobium flavidum</name>
    <dbReference type="NCBI Taxonomy" id="49896"/>
    <lineage>
        <taxon>Bacteria</taxon>
        <taxon>Thermotogati</taxon>
        <taxon>Synergistota</taxon>
        <taxon>Synergistia</taxon>
        <taxon>Synergistales</taxon>
        <taxon>Acetomicrobiaceae</taxon>
        <taxon>Acetomicrobium</taxon>
    </lineage>
</organism>
<keyword evidence="2" id="KW-0378">Hydrolase</keyword>
<dbReference type="Pfam" id="PF12705">
    <property type="entry name" value="PDDEXK_1"/>
    <property type="match status" value="1"/>
</dbReference>
<dbReference type="InterPro" id="IPR011604">
    <property type="entry name" value="PDDEXK-like_dom_sf"/>
</dbReference>
<name>A0ABY1JDA0_9BACT</name>
<feature type="domain" description="PD-(D/E)XK endonuclease-like" evidence="1">
    <location>
        <begin position="683"/>
        <end position="945"/>
    </location>
</feature>
<keyword evidence="2" id="KW-0067">ATP-binding</keyword>
<gene>
    <name evidence="2" type="ORF">SAMN05444368_1074</name>
</gene>
<evidence type="ECO:0000313" key="3">
    <source>
        <dbReference type="Proteomes" id="UP000185093"/>
    </source>
</evidence>
<accession>A0ABY1JDA0</accession>
<dbReference type="InterPro" id="IPR027417">
    <property type="entry name" value="P-loop_NTPase"/>
</dbReference>
<keyword evidence="2" id="KW-0347">Helicase</keyword>
<evidence type="ECO:0000259" key="1">
    <source>
        <dbReference type="Pfam" id="PF12705"/>
    </source>
</evidence>
<dbReference type="InterPro" id="IPR038726">
    <property type="entry name" value="PDDEXK_AddAB-type"/>
</dbReference>